<dbReference type="OrthoDB" id="5422068at2759"/>
<dbReference type="PROSITE" id="PS51891">
    <property type="entry name" value="CENP_V_GFA"/>
    <property type="match status" value="2"/>
</dbReference>
<evidence type="ECO:0000256" key="1">
    <source>
        <dbReference type="ARBA" id="ARBA00005495"/>
    </source>
</evidence>
<feature type="domain" description="CENP-V/GFA" evidence="6">
    <location>
        <begin position="166"/>
        <end position="312"/>
    </location>
</feature>
<proteinExistence type="inferred from homology"/>
<evidence type="ECO:0000256" key="2">
    <source>
        <dbReference type="ARBA" id="ARBA00022723"/>
    </source>
</evidence>
<name>A0A9P4MXX0_9PLEO</name>
<evidence type="ECO:0000256" key="4">
    <source>
        <dbReference type="ARBA" id="ARBA00023239"/>
    </source>
</evidence>
<feature type="region of interest" description="Disordered" evidence="5">
    <location>
        <begin position="143"/>
        <end position="162"/>
    </location>
</feature>
<comment type="caution">
    <text evidence="7">The sequence shown here is derived from an EMBL/GenBank/DDBJ whole genome shotgun (WGS) entry which is preliminary data.</text>
</comment>
<gene>
    <name evidence="7" type="ORF">GQ43DRAFT_418327</name>
</gene>
<evidence type="ECO:0000313" key="7">
    <source>
        <dbReference type="EMBL" id="KAF2200300.1"/>
    </source>
</evidence>
<comment type="similarity">
    <text evidence="1">Belongs to the Gfa family.</text>
</comment>
<dbReference type="Proteomes" id="UP000799536">
    <property type="component" value="Unassembled WGS sequence"/>
</dbReference>
<feature type="domain" description="CENP-V/GFA" evidence="6">
    <location>
        <begin position="10"/>
        <end position="138"/>
    </location>
</feature>
<dbReference type="PANTHER" id="PTHR33337:SF31">
    <property type="entry name" value="DUF636 DOMAIN PROTEIN (AFU_ORTHOLOGUE AFUA_2G12650)"/>
    <property type="match status" value="1"/>
</dbReference>
<accession>A0A9P4MXX0</accession>
<feature type="compositionally biased region" description="Low complexity" evidence="5">
    <location>
        <begin position="152"/>
        <end position="162"/>
    </location>
</feature>
<keyword evidence="4" id="KW-0456">Lyase</keyword>
<dbReference type="GO" id="GO:0016846">
    <property type="term" value="F:carbon-sulfur lyase activity"/>
    <property type="evidence" value="ECO:0007669"/>
    <property type="project" value="InterPro"/>
</dbReference>
<dbReference type="GO" id="GO:0046872">
    <property type="term" value="F:metal ion binding"/>
    <property type="evidence" value="ECO:0007669"/>
    <property type="project" value="UniProtKB-KW"/>
</dbReference>
<sequence>MADIAPLRNLRAQCLCTRSSLTFAVPISSLPLRTHFCHCSICRHTHGTLCTIHAFISPPAFNPDTFTTYKSSIATRYFCSTCGAHMMDYGEGNWCLATSLVEGDDENLWKFTEHIFLDATGDGGVGGLLDEINGSKLDKWKERDESSGEWMPSPSSSQSTSSSTALQASCYCKGVQFSISRPTPNTHDPAPENLTPTDRNKWFAVFCFCTSCRLASGCAIMPWTFLTTDAITLLDGSPYRPVFGTAKLYESSRGIARTFCGTCGATLAYHTDERPGMVDIAVGLLETKNSLDRGWLEWRTHRLAKEEDAVWHGLKSSLKEGLRKLKD</sequence>
<organism evidence="7 8">
    <name type="scientific">Delitschia confertaspora ATCC 74209</name>
    <dbReference type="NCBI Taxonomy" id="1513339"/>
    <lineage>
        <taxon>Eukaryota</taxon>
        <taxon>Fungi</taxon>
        <taxon>Dikarya</taxon>
        <taxon>Ascomycota</taxon>
        <taxon>Pezizomycotina</taxon>
        <taxon>Dothideomycetes</taxon>
        <taxon>Pleosporomycetidae</taxon>
        <taxon>Pleosporales</taxon>
        <taxon>Delitschiaceae</taxon>
        <taxon>Delitschia</taxon>
    </lineage>
</organism>
<protein>
    <recommendedName>
        <fullName evidence="6">CENP-V/GFA domain-containing protein</fullName>
    </recommendedName>
</protein>
<dbReference type="Gene3D" id="3.90.1590.10">
    <property type="entry name" value="glutathione-dependent formaldehyde- activating enzyme (gfa)"/>
    <property type="match status" value="2"/>
</dbReference>
<dbReference type="Pfam" id="PF04828">
    <property type="entry name" value="GFA"/>
    <property type="match status" value="2"/>
</dbReference>
<keyword evidence="2" id="KW-0479">Metal-binding</keyword>
<evidence type="ECO:0000256" key="5">
    <source>
        <dbReference type="SAM" id="MobiDB-lite"/>
    </source>
</evidence>
<dbReference type="AlphaFoldDB" id="A0A9P4MXX0"/>
<evidence type="ECO:0000256" key="3">
    <source>
        <dbReference type="ARBA" id="ARBA00022833"/>
    </source>
</evidence>
<evidence type="ECO:0000313" key="8">
    <source>
        <dbReference type="Proteomes" id="UP000799536"/>
    </source>
</evidence>
<dbReference type="PANTHER" id="PTHR33337">
    <property type="entry name" value="GFA DOMAIN-CONTAINING PROTEIN"/>
    <property type="match status" value="1"/>
</dbReference>
<reference evidence="7" key="1">
    <citation type="journal article" date="2020" name="Stud. Mycol.">
        <title>101 Dothideomycetes genomes: a test case for predicting lifestyles and emergence of pathogens.</title>
        <authorList>
            <person name="Haridas S."/>
            <person name="Albert R."/>
            <person name="Binder M."/>
            <person name="Bloem J."/>
            <person name="Labutti K."/>
            <person name="Salamov A."/>
            <person name="Andreopoulos B."/>
            <person name="Baker S."/>
            <person name="Barry K."/>
            <person name="Bills G."/>
            <person name="Bluhm B."/>
            <person name="Cannon C."/>
            <person name="Castanera R."/>
            <person name="Culley D."/>
            <person name="Daum C."/>
            <person name="Ezra D."/>
            <person name="Gonzalez J."/>
            <person name="Henrissat B."/>
            <person name="Kuo A."/>
            <person name="Liang C."/>
            <person name="Lipzen A."/>
            <person name="Lutzoni F."/>
            <person name="Magnuson J."/>
            <person name="Mondo S."/>
            <person name="Nolan M."/>
            <person name="Ohm R."/>
            <person name="Pangilinan J."/>
            <person name="Park H.-J."/>
            <person name="Ramirez L."/>
            <person name="Alfaro M."/>
            <person name="Sun H."/>
            <person name="Tritt A."/>
            <person name="Yoshinaga Y."/>
            <person name="Zwiers L.-H."/>
            <person name="Turgeon B."/>
            <person name="Goodwin S."/>
            <person name="Spatafora J."/>
            <person name="Crous P."/>
            <person name="Grigoriev I."/>
        </authorList>
    </citation>
    <scope>NUCLEOTIDE SEQUENCE</scope>
    <source>
        <strain evidence="7">ATCC 74209</strain>
    </source>
</reference>
<evidence type="ECO:0000259" key="6">
    <source>
        <dbReference type="PROSITE" id="PS51891"/>
    </source>
</evidence>
<dbReference type="SUPFAM" id="SSF51316">
    <property type="entry name" value="Mss4-like"/>
    <property type="match status" value="2"/>
</dbReference>
<dbReference type="EMBL" id="ML994029">
    <property type="protein sequence ID" value="KAF2200300.1"/>
    <property type="molecule type" value="Genomic_DNA"/>
</dbReference>
<dbReference type="InterPro" id="IPR011057">
    <property type="entry name" value="Mss4-like_sf"/>
</dbReference>
<keyword evidence="3" id="KW-0862">Zinc</keyword>
<keyword evidence="8" id="KW-1185">Reference proteome</keyword>
<dbReference type="InterPro" id="IPR006913">
    <property type="entry name" value="CENP-V/GFA"/>
</dbReference>